<dbReference type="EnsemblMetazoa" id="XM_014392772.2">
    <property type="protein sequence ID" value="XP_014248258.1"/>
    <property type="gene ID" value="LOC106665947"/>
</dbReference>
<dbReference type="SUPFAM" id="SSF52540">
    <property type="entry name" value="P-loop containing nucleoside triphosphate hydrolases"/>
    <property type="match status" value="1"/>
</dbReference>
<dbReference type="OrthoDB" id="10041966at2759"/>
<dbReference type="Proteomes" id="UP000494040">
    <property type="component" value="Unassembled WGS sequence"/>
</dbReference>
<sequence length="181" mass="21084">MCWKVVGICGITNSGKTSVAKALQKKFKHSVLIKQDDYFLPVEDPRHVWIPEIGHINWELLTSLDMDKMVLDINNVLKIELSELRLLFIEGFTIFDVQRISDICDYKFYIDLDYDMCKARRLTRTYDPPDVEGYFDKVVWPEAVKSRDKLKTNVKNVIFLNGSLSIESLINSVLDYIPFKQ</sequence>
<proteinExistence type="predicted"/>
<name>A0A8I6SQ72_CIMLE</name>
<evidence type="ECO:0000313" key="1">
    <source>
        <dbReference type="EnsemblMetazoa" id="XP_024086173.1"/>
    </source>
</evidence>
<dbReference type="EnsemblMetazoa" id="XM_024230405.1">
    <property type="protein sequence ID" value="XP_024086173.1"/>
    <property type="gene ID" value="LOC106665947"/>
</dbReference>
<dbReference type="Gene3D" id="3.40.50.300">
    <property type="entry name" value="P-loop containing nucleotide triphosphate hydrolases"/>
    <property type="match status" value="1"/>
</dbReference>
<evidence type="ECO:0000313" key="2">
    <source>
        <dbReference type="Proteomes" id="UP000494040"/>
    </source>
</evidence>
<organism evidence="1 2">
    <name type="scientific">Cimex lectularius</name>
    <name type="common">Bed bug</name>
    <name type="synonym">Acanthia lectularia</name>
    <dbReference type="NCBI Taxonomy" id="79782"/>
    <lineage>
        <taxon>Eukaryota</taxon>
        <taxon>Metazoa</taxon>
        <taxon>Ecdysozoa</taxon>
        <taxon>Arthropoda</taxon>
        <taxon>Hexapoda</taxon>
        <taxon>Insecta</taxon>
        <taxon>Pterygota</taxon>
        <taxon>Neoptera</taxon>
        <taxon>Paraneoptera</taxon>
        <taxon>Hemiptera</taxon>
        <taxon>Heteroptera</taxon>
        <taxon>Panheteroptera</taxon>
        <taxon>Cimicomorpha</taxon>
        <taxon>Cimicidae</taxon>
        <taxon>Cimex</taxon>
    </lineage>
</organism>
<dbReference type="PANTHER" id="PTHR10285">
    <property type="entry name" value="URIDINE KINASE"/>
    <property type="match status" value="1"/>
</dbReference>
<dbReference type="OMA" id="MDMEAMT"/>
<evidence type="ECO:0008006" key="3">
    <source>
        <dbReference type="Google" id="ProtNLM"/>
    </source>
</evidence>
<protein>
    <recommendedName>
        <fullName evidence="3">Nicotinamide riboside kinase</fullName>
    </recommendedName>
</protein>
<dbReference type="AlphaFoldDB" id="A0A8I6SQ72"/>
<dbReference type="InterPro" id="IPR027417">
    <property type="entry name" value="P-loop_NTPase"/>
</dbReference>
<keyword evidence="2" id="KW-1185">Reference proteome</keyword>
<reference evidence="1" key="1">
    <citation type="submission" date="2022-01" db="UniProtKB">
        <authorList>
            <consortium name="EnsemblMetazoa"/>
        </authorList>
    </citation>
    <scope>IDENTIFICATION</scope>
</reference>
<dbReference type="KEGG" id="clec:106665947"/>
<gene>
    <name evidence="1" type="primary">106665947</name>
</gene>
<accession>A0A8I6SQ72</accession>